<evidence type="ECO:0000256" key="2">
    <source>
        <dbReference type="ARBA" id="ARBA00022598"/>
    </source>
</evidence>
<dbReference type="PROSITE" id="PS01055">
    <property type="entry name" value="DNA_LIGASE_N1"/>
    <property type="match status" value="1"/>
</dbReference>
<dbReference type="InterPro" id="IPR013840">
    <property type="entry name" value="DNAligase_N"/>
</dbReference>
<comment type="catalytic activity">
    <reaction evidence="7">
        <text>NAD(+) + (deoxyribonucleotide)n-3'-hydroxyl + 5'-phospho-(deoxyribonucleotide)m = (deoxyribonucleotide)n+m + AMP + beta-nicotinamide D-nucleotide.</text>
        <dbReference type="EC" id="6.5.1.2"/>
    </reaction>
</comment>
<accession>A0AAW1QA44</accession>
<dbReference type="Gene3D" id="3.30.470.30">
    <property type="entry name" value="DNA ligase/mRNA capping enzyme"/>
    <property type="match status" value="1"/>
</dbReference>
<keyword evidence="3" id="KW-0235">DNA replication</keyword>
<protein>
    <recommendedName>
        <fullName evidence="1">DNA ligase (NAD(+))</fullName>
        <ecNumber evidence="1">6.5.1.2</ecNumber>
    </recommendedName>
</protein>
<dbReference type="SUPFAM" id="SSF50249">
    <property type="entry name" value="Nucleic acid-binding proteins"/>
    <property type="match status" value="1"/>
</dbReference>
<dbReference type="Proteomes" id="UP001489004">
    <property type="component" value="Unassembled WGS sequence"/>
</dbReference>
<evidence type="ECO:0000313" key="10">
    <source>
        <dbReference type="Proteomes" id="UP001489004"/>
    </source>
</evidence>
<dbReference type="GO" id="GO:0003911">
    <property type="term" value="F:DNA ligase (NAD+) activity"/>
    <property type="evidence" value="ECO:0007669"/>
    <property type="project" value="UniProtKB-EC"/>
</dbReference>
<dbReference type="InterPro" id="IPR013839">
    <property type="entry name" value="DNAligase_adenylation"/>
</dbReference>
<dbReference type="GO" id="GO:0006260">
    <property type="term" value="P:DNA replication"/>
    <property type="evidence" value="ECO:0007669"/>
    <property type="project" value="UniProtKB-KW"/>
</dbReference>
<dbReference type="InterPro" id="IPR004150">
    <property type="entry name" value="NAD_DNA_ligase_OB"/>
</dbReference>
<evidence type="ECO:0000256" key="5">
    <source>
        <dbReference type="ARBA" id="ARBA00023027"/>
    </source>
</evidence>
<gene>
    <name evidence="9" type="ORF">WJX72_002517</name>
</gene>
<dbReference type="AlphaFoldDB" id="A0AAW1QA44"/>
<dbReference type="Gene3D" id="2.40.50.140">
    <property type="entry name" value="Nucleic acid-binding proteins"/>
    <property type="match status" value="1"/>
</dbReference>
<comment type="caution">
    <text evidence="9">The sequence shown here is derived from an EMBL/GenBank/DDBJ whole genome shotgun (WGS) entry which is preliminary data.</text>
</comment>
<evidence type="ECO:0000256" key="1">
    <source>
        <dbReference type="ARBA" id="ARBA00012722"/>
    </source>
</evidence>
<name>A0AAW1QA44_9CHLO</name>
<evidence type="ECO:0000256" key="7">
    <source>
        <dbReference type="ARBA" id="ARBA00034005"/>
    </source>
</evidence>
<dbReference type="SUPFAM" id="SSF56091">
    <property type="entry name" value="DNA ligase/mRNA capping enzyme, catalytic domain"/>
    <property type="match status" value="1"/>
</dbReference>
<feature type="domain" description="NAD-dependent DNA ligase N-terminal" evidence="8">
    <location>
        <begin position="2"/>
        <end position="162"/>
    </location>
</feature>
<proteinExistence type="predicted"/>
<keyword evidence="2" id="KW-0436">Ligase</keyword>
<dbReference type="Pfam" id="PF03120">
    <property type="entry name" value="OB_DNA_ligase"/>
    <property type="match status" value="1"/>
</dbReference>
<dbReference type="Pfam" id="PF01653">
    <property type="entry name" value="DNA_ligase_aden"/>
    <property type="match status" value="1"/>
</dbReference>
<dbReference type="GO" id="GO:0006281">
    <property type="term" value="P:DNA repair"/>
    <property type="evidence" value="ECO:0007669"/>
    <property type="project" value="UniProtKB-KW"/>
</dbReference>
<keyword evidence="10" id="KW-1185">Reference proteome</keyword>
<keyword evidence="5" id="KW-0520">NAD</keyword>
<dbReference type="InterPro" id="IPR018239">
    <property type="entry name" value="DNA_ligase_AS"/>
</dbReference>
<reference evidence="9 10" key="1">
    <citation type="journal article" date="2024" name="Nat. Commun.">
        <title>Phylogenomics reveals the evolutionary origins of lichenization in chlorophyte algae.</title>
        <authorList>
            <person name="Puginier C."/>
            <person name="Libourel C."/>
            <person name="Otte J."/>
            <person name="Skaloud P."/>
            <person name="Haon M."/>
            <person name="Grisel S."/>
            <person name="Petersen M."/>
            <person name="Berrin J.G."/>
            <person name="Delaux P.M."/>
            <person name="Dal Grande F."/>
            <person name="Keller J."/>
        </authorList>
    </citation>
    <scope>NUCLEOTIDE SEQUENCE [LARGE SCALE GENOMIC DNA]</scope>
    <source>
        <strain evidence="9 10">SAG 2043</strain>
    </source>
</reference>
<keyword evidence="4" id="KW-0227">DNA damage</keyword>
<evidence type="ECO:0000259" key="8">
    <source>
        <dbReference type="SMART" id="SM00532"/>
    </source>
</evidence>
<sequence>MVEPKIDGLAVRLTYRGGQLVEAATRGDGIEGEDVTANAAMVADIPQHVSPPTGTTTTINGSFLSDEFERALGDIGGDSRWAVAWKFPATEAITRLLGITLTLGRTGQVTAVAVLEPTVILNNRITRATLHSIRDVLDKGFCIGDQPDGLGGADALPVLQGGN</sequence>
<evidence type="ECO:0000256" key="6">
    <source>
        <dbReference type="ARBA" id="ARBA00023204"/>
    </source>
</evidence>
<dbReference type="SMART" id="SM00532">
    <property type="entry name" value="LIGANc"/>
    <property type="match status" value="1"/>
</dbReference>
<evidence type="ECO:0000256" key="4">
    <source>
        <dbReference type="ARBA" id="ARBA00022763"/>
    </source>
</evidence>
<dbReference type="InterPro" id="IPR012340">
    <property type="entry name" value="NA-bd_OB-fold"/>
</dbReference>
<dbReference type="EC" id="6.5.1.2" evidence="1"/>
<keyword evidence="6" id="KW-0234">DNA repair</keyword>
<evidence type="ECO:0000313" key="9">
    <source>
        <dbReference type="EMBL" id="KAK9817807.1"/>
    </source>
</evidence>
<evidence type="ECO:0000256" key="3">
    <source>
        <dbReference type="ARBA" id="ARBA00022705"/>
    </source>
</evidence>
<organism evidence="9 10">
    <name type="scientific">[Myrmecia] bisecta</name>
    <dbReference type="NCBI Taxonomy" id="41462"/>
    <lineage>
        <taxon>Eukaryota</taxon>
        <taxon>Viridiplantae</taxon>
        <taxon>Chlorophyta</taxon>
        <taxon>core chlorophytes</taxon>
        <taxon>Trebouxiophyceae</taxon>
        <taxon>Trebouxiales</taxon>
        <taxon>Trebouxiaceae</taxon>
        <taxon>Myrmecia</taxon>
    </lineage>
</organism>
<dbReference type="EMBL" id="JALJOR010000004">
    <property type="protein sequence ID" value="KAK9817807.1"/>
    <property type="molecule type" value="Genomic_DNA"/>
</dbReference>